<dbReference type="AlphaFoldDB" id="A0A2W5EZ16"/>
<evidence type="ECO:0000313" key="1">
    <source>
        <dbReference type="EMBL" id="PZP24142.1"/>
    </source>
</evidence>
<name>A0A2W5EZ16_9PSED</name>
<reference evidence="3" key="1">
    <citation type="submission" date="2016-10" db="EMBL/GenBank/DDBJ databases">
        <authorList>
            <person name="Varghese N."/>
            <person name="Submissions S."/>
        </authorList>
    </citation>
    <scope>NUCLEOTIDE SEQUENCE [LARGE SCALE GENOMIC DNA]</scope>
    <source>
        <strain evidence="3">NRRL B-59562</strain>
    </source>
</reference>
<dbReference type="Pfam" id="PF07865">
    <property type="entry name" value="DUF1652"/>
    <property type="match status" value="1"/>
</dbReference>
<accession>A0A2W5EZ16</accession>
<dbReference type="InterPro" id="IPR012448">
    <property type="entry name" value="DUF1652"/>
</dbReference>
<evidence type="ECO:0000313" key="2">
    <source>
        <dbReference type="EMBL" id="SDX13239.1"/>
    </source>
</evidence>
<gene>
    <name evidence="1" type="ORF">DI599_08980</name>
    <name evidence="2" type="ORF">SAMN05216287_2190</name>
</gene>
<dbReference type="EMBL" id="QFOH01000010">
    <property type="protein sequence ID" value="PZP24142.1"/>
    <property type="molecule type" value="Genomic_DNA"/>
</dbReference>
<dbReference type="Proteomes" id="UP000249198">
    <property type="component" value="Unassembled WGS sequence"/>
</dbReference>
<keyword evidence="3" id="KW-1185">Reference proteome</keyword>
<reference evidence="1 4" key="3">
    <citation type="submission" date="2017-08" db="EMBL/GenBank/DDBJ databases">
        <title>Infants hospitalized years apart are colonized by the same room-sourced microbial strains.</title>
        <authorList>
            <person name="Brooks B."/>
            <person name="Olm M.R."/>
            <person name="Firek B.A."/>
            <person name="Baker R."/>
            <person name="Thomas B.C."/>
            <person name="Morowitz M.J."/>
            <person name="Banfield J.F."/>
        </authorList>
    </citation>
    <scope>NUCLEOTIDE SEQUENCE [LARGE SCALE GENOMIC DNA]</scope>
    <source>
        <strain evidence="1">S2_009_000_R2_77</strain>
    </source>
</reference>
<evidence type="ECO:0000313" key="4">
    <source>
        <dbReference type="Proteomes" id="UP000249198"/>
    </source>
</evidence>
<protein>
    <submittedName>
        <fullName evidence="1">DUF1652 domain-containing protein</fullName>
    </submittedName>
</protein>
<evidence type="ECO:0000313" key="3">
    <source>
        <dbReference type="Proteomes" id="UP000243778"/>
    </source>
</evidence>
<proteinExistence type="predicted"/>
<dbReference type="OrthoDB" id="6990951at2"/>
<accession>A0A1H2Z8Y9</accession>
<sequence>MKCMSLPRACELINIYFQPLAFEAALDAPQSLHACVFDPASGERLLTVLGIHCNTSPTLHDVKRIIRTIESDLQIVMPSVRSGALPATL</sequence>
<organism evidence="1 4">
    <name type="scientific">Pseudomonas kuykendallii</name>
    <dbReference type="NCBI Taxonomy" id="1007099"/>
    <lineage>
        <taxon>Bacteria</taxon>
        <taxon>Pseudomonadati</taxon>
        <taxon>Pseudomonadota</taxon>
        <taxon>Gammaproteobacteria</taxon>
        <taxon>Pseudomonadales</taxon>
        <taxon>Pseudomonadaceae</taxon>
        <taxon>Pseudomonas</taxon>
    </lineage>
</organism>
<reference evidence="2" key="2">
    <citation type="submission" date="2016-10" db="EMBL/GenBank/DDBJ databases">
        <authorList>
            <person name="de Groot N.N."/>
        </authorList>
    </citation>
    <scope>NUCLEOTIDE SEQUENCE [LARGE SCALE GENOMIC DNA]</scope>
    <source>
        <strain evidence="2">NRRL B-59562</strain>
    </source>
</reference>
<dbReference type="EMBL" id="FNNU01000003">
    <property type="protein sequence ID" value="SDX13239.1"/>
    <property type="molecule type" value="Genomic_DNA"/>
</dbReference>
<dbReference type="Proteomes" id="UP000243778">
    <property type="component" value="Unassembled WGS sequence"/>
</dbReference>